<reference evidence="2" key="1">
    <citation type="submission" date="2019-06" db="EMBL/GenBank/DDBJ databases">
        <authorList>
            <person name="Broberg M."/>
        </authorList>
    </citation>
    <scope>NUCLEOTIDE SEQUENCE [LARGE SCALE GENOMIC DNA]</scope>
</reference>
<dbReference type="EMBL" id="CABFOC020000063">
    <property type="protein sequence ID" value="CAH0056655.1"/>
    <property type="molecule type" value="Genomic_DNA"/>
</dbReference>
<dbReference type="SUPFAM" id="SSF51197">
    <property type="entry name" value="Clavaminate synthase-like"/>
    <property type="match status" value="1"/>
</dbReference>
<dbReference type="OrthoDB" id="8249012at2759"/>
<accession>A0A9N9ZHQ8</accession>
<evidence type="ECO:0008006" key="3">
    <source>
        <dbReference type="Google" id="ProtNLM"/>
    </source>
</evidence>
<comment type="caution">
    <text evidence="1">The sequence shown here is derived from an EMBL/GenBank/DDBJ whole genome shotgun (WGS) entry which is preliminary data.</text>
</comment>
<evidence type="ECO:0000313" key="2">
    <source>
        <dbReference type="Proteomes" id="UP000775872"/>
    </source>
</evidence>
<reference evidence="1 2" key="2">
    <citation type="submission" date="2021-10" db="EMBL/GenBank/DDBJ databases">
        <authorList>
            <person name="Piombo E."/>
        </authorList>
    </citation>
    <scope>NUCLEOTIDE SEQUENCE [LARGE SCALE GENOMIC DNA]</scope>
</reference>
<evidence type="ECO:0000313" key="1">
    <source>
        <dbReference type="EMBL" id="CAH0056655.1"/>
    </source>
</evidence>
<dbReference type="PANTHER" id="PTHR30613:SF1">
    <property type="entry name" value="DUF1479 DOMAIN PROTEIN (AFU_ORTHOLOGUE AFUA_5G09280)"/>
    <property type="match status" value="1"/>
</dbReference>
<keyword evidence="2" id="KW-1185">Reference proteome</keyword>
<name>A0A9N9ZHQ8_9HYPO</name>
<dbReference type="Proteomes" id="UP000775872">
    <property type="component" value="Unassembled WGS sequence"/>
</dbReference>
<dbReference type="Gene3D" id="2.60.120.330">
    <property type="entry name" value="B-lactam Antibiotic, Isopenicillin N Synthase, Chain"/>
    <property type="match status" value="1"/>
</dbReference>
<proteinExistence type="predicted"/>
<dbReference type="AlphaFoldDB" id="A0A9N9ZHQ8"/>
<dbReference type="Pfam" id="PF07350">
    <property type="entry name" value="Gig2-like"/>
    <property type="match status" value="1"/>
</dbReference>
<dbReference type="InterPro" id="IPR010856">
    <property type="entry name" value="Gig2-like"/>
</dbReference>
<protein>
    <recommendedName>
        <fullName evidence="3">DUF1479-domain-containing protein</fullName>
    </recommendedName>
</protein>
<gene>
    <name evidence="1" type="ORF">CSOL1703_00006600</name>
</gene>
<sequence>MPLLSSDLGCPLPRRHSKVRDMLMRGKEDTLVASWKLLLEQLRSEIELTLRAGPAIFPSLHFDDLKNKSRAKDFSCQLRRSGGGVLRGVISESEARTWNSELQAYLAGDDSLASSSAQDPQLYDVYWSPAQVKCRAHPNVLASQKFLMNIWSSSNHTAGISHNFPLSYADRIRCRKSSGSSFLLRPSIEGDSADRWCPDDSREAFTYKKIWEGNWQIYDPWDSTTRIQTPKHSAQNRNSSSMFRMYQGWLPLSPLPEGQGSLRLCPMLQATTAYVLLRPLFSPINSSPTSPEFLSAQNWTLNPPGSSSIPPASSYRQELSNALHPHLQLSRTMVRIPTLNPGDYFVWHCDSIHSIDHIKGAGGGDAAIMYLPVCPLTESNALYLARQRKSFLLGQPGPDLANCGRGESILMDRPGVQEVNEVGGERGLRAMGLLPWDEDDATNDLEEDLLETVNNILFPDRYQN</sequence>
<dbReference type="PANTHER" id="PTHR30613">
    <property type="entry name" value="UNCHARACTERIZED PROTEIN YBIU-RELATED"/>
    <property type="match status" value="1"/>
</dbReference>
<organism evidence="1 2">
    <name type="scientific">Clonostachys solani</name>
    <dbReference type="NCBI Taxonomy" id="160281"/>
    <lineage>
        <taxon>Eukaryota</taxon>
        <taxon>Fungi</taxon>
        <taxon>Dikarya</taxon>
        <taxon>Ascomycota</taxon>
        <taxon>Pezizomycotina</taxon>
        <taxon>Sordariomycetes</taxon>
        <taxon>Hypocreomycetidae</taxon>
        <taxon>Hypocreales</taxon>
        <taxon>Bionectriaceae</taxon>
        <taxon>Clonostachys</taxon>
    </lineage>
</organism>
<dbReference type="InterPro" id="IPR027443">
    <property type="entry name" value="IPNS-like_sf"/>
</dbReference>